<evidence type="ECO:0000256" key="5">
    <source>
        <dbReference type="ARBA" id="ARBA00022605"/>
    </source>
</evidence>
<dbReference type="EC" id="3.1.3.3" evidence="4"/>
<dbReference type="NCBIfam" id="TIGR01488">
    <property type="entry name" value="HAD-SF-IB"/>
    <property type="match status" value="1"/>
</dbReference>
<dbReference type="GO" id="GO:0006564">
    <property type="term" value="P:L-serine biosynthetic process"/>
    <property type="evidence" value="ECO:0007669"/>
    <property type="project" value="UniProtKB-KW"/>
</dbReference>
<dbReference type="InterPro" id="IPR004469">
    <property type="entry name" value="PSP"/>
</dbReference>
<dbReference type="InterPro" id="IPR050582">
    <property type="entry name" value="HAD-like_SerB"/>
</dbReference>
<evidence type="ECO:0000256" key="13">
    <source>
        <dbReference type="PIRSR" id="PIRSR604469-1"/>
    </source>
</evidence>
<dbReference type="Pfam" id="PF12710">
    <property type="entry name" value="HAD"/>
    <property type="match status" value="1"/>
</dbReference>
<keyword evidence="15" id="KW-1185">Reference proteome</keyword>
<feature type="active site" description="Proton donor" evidence="13">
    <location>
        <position position="107"/>
    </location>
</feature>
<comment type="similarity">
    <text evidence="3">Belongs to the HAD-like hydrolase superfamily. SerB family.</text>
</comment>
<comment type="catalytic activity">
    <reaction evidence="11">
        <text>O-phospho-L-serine + H2O = L-serine + phosphate</text>
        <dbReference type="Rhea" id="RHEA:21208"/>
        <dbReference type="ChEBI" id="CHEBI:15377"/>
        <dbReference type="ChEBI" id="CHEBI:33384"/>
        <dbReference type="ChEBI" id="CHEBI:43474"/>
        <dbReference type="ChEBI" id="CHEBI:57524"/>
        <dbReference type="EC" id="3.1.3.3"/>
    </reaction>
</comment>
<accession>A0A7K0K023</accession>
<keyword evidence="5" id="KW-0028">Amino-acid biosynthesis</keyword>
<dbReference type="GO" id="GO:0005737">
    <property type="term" value="C:cytoplasm"/>
    <property type="evidence" value="ECO:0007669"/>
    <property type="project" value="TreeGrafter"/>
</dbReference>
<evidence type="ECO:0000313" key="14">
    <source>
        <dbReference type="EMBL" id="MST48749.1"/>
    </source>
</evidence>
<keyword evidence="7 14" id="KW-0378">Hydrolase</keyword>
<dbReference type="Gene3D" id="3.40.50.1000">
    <property type="entry name" value="HAD superfamily/HAD-like"/>
    <property type="match status" value="1"/>
</dbReference>
<proteinExistence type="inferred from homology"/>
<dbReference type="SFLD" id="SFLDF00029">
    <property type="entry name" value="phosphoserine_phosphatase"/>
    <property type="match status" value="1"/>
</dbReference>
<evidence type="ECO:0000256" key="12">
    <source>
        <dbReference type="ARBA" id="ARBA00048523"/>
    </source>
</evidence>
<evidence type="ECO:0000256" key="8">
    <source>
        <dbReference type="ARBA" id="ARBA00022842"/>
    </source>
</evidence>
<dbReference type="SFLD" id="SFLDG01136">
    <property type="entry name" value="C1.6:_Phosphoserine_Phosphatas"/>
    <property type="match status" value="1"/>
</dbReference>
<dbReference type="GO" id="GO:0036424">
    <property type="term" value="F:L-phosphoserine phosphatase activity"/>
    <property type="evidence" value="ECO:0007669"/>
    <property type="project" value="InterPro"/>
</dbReference>
<name>A0A7K0K023_9ACTO</name>
<evidence type="ECO:0000313" key="15">
    <source>
        <dbReference type="Proteomes" id="UP000442535"/>
    </source>
</evidence>
<evidence type="ECO:0000256" key="3">
    <source>
        <dbReference type="ARBA" id="ARBA00009184"/>
    </source>
</evidence>
<organism evidence="14 15">
    <name type="scientific">Mobiluncus porci</name>
    <dbReference type="NCBI Taxonomy" id="2652278"/>
    <lineage>
        <taxon>Bacteria</taxon>
        <taxon>Bacillati</taxon>
        <taxon>Actinomycetota</taxon>
        <taxon>Actinomycetes</taxon>
        <taxon>Actinomycetales</taxon>
        <taxon>Actinomycetaceae</taxon>
        <taxon>Mobiluncus</taxon>
    </lineage>
</organism>
<gene>
    <name evidence="14" type="primary">serB</name>
    <name evidence="14" type="ORF">FYJ63_00485</name>
</gene>
<reference evidence="14 15" key="1">
    <citation type="submission" date="2019-08" db="EMBL/GenBank/DDBJ databases">
        <title>In-depth cultivation of the pig gut microbiome towards novel bacterial diversity and tailored functional studies.</title>
        <authorList>
            <person name="Wylensek D."/>
            <person name="Hitch T.C.A."/>
            <person name="Clavel T."/>
        </authorList>
    </citation>
    <scope>NUCLEOTIDE SEQUENCE [LARGE SCALE GENOMIC DNA]</scope>
    <source>
        <strain evidence="14 15">RF-GAM-744-WT-7</strain>
    </source>
</reference>
<evidence type="ECO:0000256" key="11">
    <source>
        <dbReference type="ARBA" id="ARBA00048138"/>
    </source>
</evidence>
<dbReference type="SFLD" id="SFLDS00003">
    <property type="entry name" value="Haloacid_Dehalogenase"/>
    <property type="match status" value="1"/>
</dbReference>
<feature type="active site" description="Nucleophile" evidence="13">
    <location>
        <position position="105"/>
    </location>
</feature>
<evidence type="ECO:0000256" key="2">
    <source>
        <dbReference type="ARBA" id="ARBA00005135"/>
    </source>
</evidence>
<evidence type="ECO:0000256" key="10">
    <source>
        <dbReference type="ARBA" id="ARBA00031693"/>
    </source>
</evidence>
<comment type="catalytic activity">
    <reaction evidence="12">
        <text>O-phospho-D-serine + H2O = D-serine + phosphate</text>
        <dbReference type="Rhea" id="RHEA:24873"/>
        <dbReference type="ChEBI" id="CHEBI:15377"/>
        <dbReference type="ChEBI" id="CHEBI:35247"/>
        <dbReference type="ChEBI" id="CHEBI:43474"/>
        <dbReference type="ChEBI" id="CHEBI:58680"/>
        <dbReference type="EC" id="3.1.3.3"/>
    </reaction>
</comment>
<dbReference type="InterPro" id="IPR023214">
    <property type="entry name" value="HAD_sf"/>
</dbReference>
<dbReference type="Proteomes" id="UP000442535">
    <property type="component" value="Unassembled WGS sequence"/>
</dbReference>
<comment type="cofactor">
    <cofactor evidence="1">
        <name>Mg(2+)</name>
        <dbReference type="ChEBI" id="CHEBI:18420"/>
    </cofactor>
</comment>
<protein>
    <recommendedName>
        <fullName evidence="4">phosphoserine phosphatase</fullName>
        <ecNumber evidence="4">3.1.3.3</ecNumber>
    </recommendedName>
    <alternativeName>
        <fullName evidence="10">O-phosphoserine phosphohydrolase</fullName>
    </alternativeName>
</protein>
<comment type="caution">
    <text evidence="14">The sequence shown here is derived from an EMBL/GenBank/DDBJ whole genome shotgun (WGS) entry which is preliminary data.</text>
</comment>
<dbReference type="PANTHER" id="PTHR43344">
    <property type="entry name" value="PHOSPHOSERINE PHOSPHATASE"/>
    <property type="match status" value="1"/>
</dbReference>
<evidence type="ECO:0000256" key="4">
    <source>
        <dbReference type="ARBA" id="ARBA00012640"/>
    </source>
</evidence>
<comment type="pathway">
    <text evidence="2">Amino-acid biosynthesis; L-serine biosynthesis; L-serine from 3-phospho-D-glycerate: step 3/3.</text>
</comment>
<dbReference type="UniPathway" id="UPA00135">
    <property type="reaction ID" value="UER00198"/>
</dbReference>
<sequence>MTNSSPLRFTCVWEDHLAGPTPQDWMSTVAHANGLGADQLQLNSSAGFAGLRHHSLLIPSARSTTRDERADWVRAIEADLGLDYLAVVATTGEMALQGPALVVMDADSTLFTGEGIDMIAEKAGTQDEVAAITASAMRGELDFAESLRARMGTLAGLSVSVLDEVREVYDFSPGAADMVEAFHRYGIKIGVVSGGFMEIVEPKAKSIGIDYVLANRFEIEDGRLTGRPLGEIVTGESKEAALVRWADELGVSTDLCVAMGDGANDIKMIRRAGIGIAYMAKPALREAADARIPFPNLAAGADLTGPTSTLINR</sequence>
<evidence type="ECO:0000256" key="7">
    <source>
        <dbReference type="ARBA" id="ARBA00022801"/>
    </source>
</evidence>
<keyword evidence="8" id="KW-0460">Magnesium</keyword>
<dbReference type="SUPFAM" id="SSF56784">
    <property type="entry name" value="HAD-like"/>
    <property type="match status" value="1"/>
</dbReference>
<evidence type="ECO:0000256" key="9">
    <source>
        <dbReference type="ARBA" id="ARBA00023299"/>
    </source>
</evidence>
<evidence type="ECO:0000256" key="6">
    <source>
        <dbReference type="ARBA" id="ARBA00022723"/>
    </source>
</evidence>
<dbReference type="SFLD" id="SFLDG01137">
    <property type="entry name" value="C1.6.1:_Phosphoserine_Phosphat"/>
    <property type="match status" value="1"/>
</dbReference>
<dbReference type="PANTHER" id="PTHR43344:SF2">
    <property type="entry name" value="PHOSPHOSERINE PHOSPHATASE"/>
    <property type="match status" value="1"/>
</dbReference>
<keyword evidence="6" id="KW-0479">Metal-binding</keyword>
<dbReference type="AlphaFoldDB" id="A0A7K0K023"/>
<dbReference type="RefSeq" id="WP_154542712.1">
    <property type="nucleotide sequence ID" value="NZ_JAQYQY010000018.1"/>
</dbReference>
<dbReference type="EMBL" id="VUMY01000001">
    <property type="protein sequence ID" value="MST48749.1"/>
    <property type="molecule type" value="Genomic_DNA"/>
</dbReference>
<dbReference type="InterPro" id="IPR036412">
    <property type="entry name" value="HAD-like_sf"/>
</dbReference>
<evidence type="ECO:0000256" key="1">
    <source>
        <dbReference type="ARBA" id="ARBA00001946"/>
    </source>
</evidence>
<dbReference type="GO" id="GO:0000287">
    <property type="term" value="F:magnesium ion binding"/>
    <property type="evidence" value="ECO:0007669"/>
    <property type="project" value="TreeGrafter"/>
</dbReference>
<dbReference type="NCBIfam" id="TIGR00338">
    <property type="entry name" value="serB"/>
    <property type="match status" value="1"/>
</dbReference>
<keyword evidence="9" id="KW-0718">Serine biosynthesis</keyword>